<sequence length="75" mass="8229">MRFMSSYKGRGRSSGTRAVPIDNTWLRIEIPTLCCKKFRATAPSATRAAVSRALARSKIGRASSKSYFCIPTKSA</sequence>
<dbReference type="AlphaFoldDB" id="A0A6J7Q1F5"/>
<proteinExistence type="predicted"/>
<gene>
    <name evidence="1" type="ORF">UFOPK4065_00864</name>
</gene>
<reference evidence="1" key="1">
    <citation type="submission" date="2020-05" db="EMBL/GenBank/DDBJ databases">
        <authorList>
            <person name="Chiriac C."/>
            <person name="Salcher M."/>
            <person name="Ghai R."/>
            <person name="Kavagutti S V."/>
        </authorList>
    </citation>
    <scope>NUCLEOTIDE SEQUENCE</scope>
</reference>
<evidence type="ECO:0000313" key="1">
    <source>
        <dbReference type="EMBL" id="CAB5009819.1"/>
    </source>
</evidence>
<dbReference type="EMBL" id="CAFBPE010000067">
    <property type="protein sequence ID" value="CAB5009819.1"/>
    <property type="molecule type" value="Genomic_DNA"/>
</dbReference>
<name>A0A6J7Q1F5_9ZZZZ</name>
<organism evidence="1">
    <name type="scientific">freshwater metagenome</name>
    <dbReference type="NCBI Taxonomy" id="449393"/>
    <lineage>
        <taxon>unclassified sequences</taxon>
        <taxon>metagenomes</taxon>
        <taxon>ecological metagenomes</taxon>
    </lineage>
</organism>
<protein>
    <submittedName>
        <fullName evidence="1">Unannotated protein</fullName>
    </submittedName>
</protein>
<accession>A0A6J7Q1F5</accession>